<dbReference type="EMBL" id="PDUD01000027">
    <property type="protein sequence ID" value="PHN04148.1"/>
    <property type="molecule type" value="Genomic_DNA"/>
</dbReference>
<dbReference type="Proteomes" id="UP000223913">
    <property type="component" value="Unassembled WGS sequence"/>
</dbReference>
<dbReference type="AlphaFoldDB" id="A0A2D0N6X4"/>
<keyword evidence="3" id="KW-1185">Reference proteome</keyword>
<dbReference type="OrthoDB" id="6118633at2"/>
<accession>A0A2D0N6X4</accession>
<evidence type="ECO:0008006" key="4">
    <source>
        <dbReference type="Google" id="ProtNLM"/>
    </source>
</evidence>
<protein>
    <recommendedName>
        <fullName evidence="4">DUF481 domain-containing protein</fullName>
    </recommendedName>
</protein>
<evidence type="ECO:0000313" key="3">
    <source>
        <dbReference type="Proteomes" id="UP000223913"/>
    </source>
</evidence>
<gene>
    <name evidence="2" type="ORF">CRP01_23415</name>
</gene>
<keyword evidence="1" id="KW-0732">Signal</keyword>
<feature type="signal peptide" evidence="1">
    <location>
        <begin position="1"/>
        <end position="19"/>
    </location>
</feature>
<name>A0A2D0N6X4_FLAN2</name>
<comment type="caution">
    <text evidence="2">The sequence shown here is derived from an EMBL/GenBank/DDBJ whole genome shotgun (WGS) entry which is preliminary data.</text>
</comment>
<proteinExistence type="predicted"/>
<feature type="chain" id="PRO_5012745324" description="DUF481 domain-containing protein" evidence="1">
    <location>
        <begin position="20"/>
        <end position="262"/>
    </location>
</feature>
<dbReference type="InterPro" id="IPR007433">
    <property type="entry name" value="DUF481"/>
</dbReference>
<organism evidence="2 3">
    <name type="scientific">Flavilitoribacter nigricans (strain ATCC 23147 / DSM 23189 / NBRC 102662 / NCIMB 1420 / SS-2)</name>
    <name type="common">Lewinella nigricans</name>
    <dbReference type="NCBI Taxonomy" id="1122177"/>
    <lineage>
        <taxon>Bacteria</taxon>
        <taxon>Pseudomonadati</taxon>
        <taxon>Bacteroidota</taxon>
        <taxon>Saprospiria</taxon>
        <taxon>Saprospirales</taxon>
        <taxon>Lewinellaceae</taxon>
        <taxon>Flavilitoribacter</taxon>
    </lineage>
</organism>
<sequence length="262" mass="29981">MKKIYLLPFLLLCSMATFAQIVNIESLRMNAKDKKLSGIVDLDFAIRKNKAGQTVVIGTDVGAQWNLGRKNRLIFLSGYHLTQFNDTDDPTAPSRNFNNQAFGHFRYNIDLSKTIALEAYSQAQWDEVQEIDIRFLNGAGLRFELLQNDTASFYFGLSYMLEYEETSERPEAITTNEHQRLSTYVSGQLGLNPFLNFNYVLYFQPRPAELEDFRISSNVGLSIRLSRKVNFTTSASLLFDSRPPSTVPKTQYFLSNGIRMDF</sequence>
<reference evidence="2 3" key="1">
    <citation type="submission" date="2017-10" db="EMBL/GenBank/DDBJ databases">
        <title>The draft genome sequence of Lewinella nigricans NBRC 102662.</title>
        <authorList>
            <person name="Wang K."/>
        </authorList>
    </citation>
    <scope>NUCLEOTIDE SEQUENCE [LARGE SCALE GENOMIC DNA]</scope>
    <source>
        <strain evidence="2 3">NBRC 102662</strain>
    </source>
</reference>
<dbReference type="RefSeq" id="WP_099152534.1">
    <property type="nucleotide sequence ID" value="NZ_PDUD01000027.1"/>
</dbReference>
<dbReference type="Pfam" id="PF04338">
    <property type="entry name" value="DUF481"/>
    <property type="match status" value="1"/>
</dbReference>
<evidence type="ECO:0000313" key="2">
    <source>
        <dbReference type="EMBL" id="PHN04148.1"/>
    </source>
</evidence>
<evidence type="ECO:0000256" key="1">
    <source>
        <dbReference type="SAM" id="SignalP"/>
    </source>
</evidence>